<reference evidence="2 3" key="1">
    <citation type="submission" date="2017-11" db="EMBL/GenBank/DDBJ databases">
        <title>De novo assembly and phasing of dikaryotic genomes from two isolates of Puccinia coronata f. sp. avenae, the causal agent of oat crown rust.</title>
        <authorList>
            <person name="Miller M.E."/>
            <person name="Zhang Y."/>
            <person name="Omidvar V."/>
            <person name="Sperschneider J."/>
            <person name="Schwessinger B."/>
            <person name="Raley C."/>
            <person name="Palmer J.M."/>
            <person name="Garnica D."/>
            <person name="Upadhyaya N."/>
            <person name="Rathjen J."/>
            <person name="Taylor J.M."/>
            <person name="Park R.F."/>
            <person name="Dodds P.N."/>
            <person name="Hirsch C.D."/>
            <person name="Kianian S.F."/>
            <person name="Figueroa M."/>
        </authorList>
    </citation>
    <scope>NUCLEOTIDE SEQUENCE [LARGE SCALE GENOMIC DNA]</scope>
    <source>
        <strain evidence="2">12NC29</strain>
    </source>
</reference>
<dbReference type="AlphaFoldDB" id="A0A2N5UA02"/>
<dbReference type="Proteomes" id="UP000235388">
    <property type="component" value="Unassembled WGS sequence"/>
</dbReference>
<dbReference type="PANTHER" id="PTHR34605">
    <property type="entry name" value="PHAGE_INTEGRASE DOMAIN-CONTAINING PROTEIN"/>
    <property type="match status" value="1"/>
</dbReference>
<name>A0A2N5UA02_9BASI</name>
<gene>
    <name evidence="2" type="ORF">PCANC_19236</name>
</gene>
<comment type="caution">
    <text evidence="2">The sequence shown here is derived from an EMBL/GenBank/DDBJ whole genome shotgun (WGS) entry which is preliminary data.</text>
</comment>
<evidence type="ECO:0000313" key="3">
    <source>
        <dbReference type="Proteomes" id="UP000235388"/>
    </source>
</evidence>
<keyword evidence="3" id="KW-1185">Reference proteome</keyword>
<proteinExistence type="predicted"/>
<dbReference type="OrthoDB" id="3266428at2759"/>
<organism evidence="2 3">
    <name type="scientific">Puccinia coronata f. sp. avenae</name>
    <dbReference type="NCBI Taxonomy" id="200324"/>
    <lineage>
        <taxon>Eukaryota</taxon>
        <taxon>Fungi</taxon>
        <taxon>Dikarya</taxon>
        <taxon>Basidiomycota</taxon>
        <taxon>Pucciniomycotina</taxon>
        <taxon>Pucciniomycetes</taxon>
        <taxon>Pucciniales</taxon>
        <taxon>Pucciniaceae</taxon>
        <taxon>Puccinia</taxon>
    </lineage>
</organism>
<feature type="region of interest" description="Disordered" evidence="1">
    <location>
        <begin position="1"/>
        <end position="56"/>
    </location>
</feature>
<protein>
    <submittedName>
        <fullName evidence="2">Uncharacterized protein</fullName>
    </submittedName>
</protein>
<accession>A0A2N5UA02</accession>
<sequence>MSDANIHPSTSSSLAGASCPLSPVPITRNKQNNQRSNKETEGGGQQHQAGCDSKSPREIPVWAKGLAPHQAEYPTITEARVKVMLRSLAKEDADKPKKTQKGAVKLHHLVYLVEHLWGGTPEDRAIMDLALIAFWSIARLGKLTYQQATGPPTGRAELKVRDVMMKPTKTGETKALIILWEAKTSKPGEEQMLRLLLQNHALCPVEAIKRRMKEAHGLKDTLFGFYCQDGMCYNLTKARVRKVLQGVWAQGNCLGISGHFF</sequence>
<dbReference type="PANTHER" id="PTHR34605:SF3">
    <property type="entry name" value="P CELL-TYPE AGGLUTINATION PROTEIN MAP4-LIKE-RELATED"/>
    <property type="match status" value="1"/>
</dbReference>
<evidence type="ECO:0000313" key="2">
    <source>
        <dbReference type="EMBL" id="PLW34528.1"/>
    </source>
</evidence>
<dbReference type="STRING" id="200324.A0A2N5UA02"/>
<dbReference type="InterPro" id="IPR052925">
    <property type="entry name" value="Phage_Integrase-like_Recomb"/>
</dbReference>
<dbReference type="EMBL" id="PGCJ01000275">
    <property type="protein sequence ID" value="PLW34528.1"/>
    <property type="molecule type" value="Genomic_DNA"/>
</dbReference>
<evidence type="ECO:0000256" key="1">
    <source>
        <dbReference type="SAM" id="MobiDB-lite"/>
    </source>
</evidence>